<dbReference type="InterPro" id="IPR029787">
    <property type="entry name" value="Nucleotide_cyclase"/>
</dbReference>
<reference evidence="7 8" key="1">
    <citation type="submission" date="2018-09" db="EMBL/GenBank/DDBJ databases">
        <title>YIM 75000 draft genome.</title>
        <authorList>
            <person name="Tang S."/>
            <person name="Feng Y."/>
        </authorList>
    </citation>
    <scope>NUCLEOTIDE SEQUENCE [LARGE SCALE GENOMIC DNA]</scope>
    <source>
        <strain evidence="7 8">YIM 75000</strain>
    </source>
</reference>
<dbReference type="Gene3D" id="3.20.20.450">
    <property type="entry name" value="EAL domain"/>
    <property type="match status" value="1"/>
</dbReference>
<accession>A0A3A3YR20</accession>
<gene>
    <name evidence="7" type="ORF">D5H78_17235</name>
</gene>
<dbReference type="SMART" id="SM00091">
    <property type="entry name" value="PAS"/>
    <property type="match status" value="1"/>
</dbReference>
<dbReference type="PROSITE" id="PS50883">
    <property type="entry name" value="EAL"/>
    <property type="match status" value="1"/>
</dbReference>
<dbReference type="Pfam" id="PF00563">
    <property type="entry name" value="EAL"/>
    <property type="match status" value="1"/>
</dbReference>
<sequence length="1067" mass="112651">MVPPARRLPLRALAAVYGTAWALLAAGYVAVPAAQAWCSAGISVTATAAVLHGARRHRPRAAAAWHLLAAALLTFVVGDSTYSLVVALTGAQNPFPSVADPVYLLTYPLLAASLATMRRRREVHHDRGALLDALCVTLGLGLVAWTYVVTPTVVDASAPLLQRVVSSAYPLGDVLCLAMLARLLSSGGRRSRSLVLLAAGAVLLLLVDVVYALLQLQGTWVEGGGLNLVWFACYALWGLAALDPSMRELTEPQPAAPPRLRGLRLAALAGASLVAPAILLQHAVAGSERDLAVIAVSSGALFVVVLVRLADLVGAQQASVEREVALRGAAAELAAATTTEDVRATALRAVPAVLGPGLRHDVVLDGAAGGAGPAAVALRRCADGGTRLLERSRGEVPVDLVHWAGARDVLLVPVRPRPDAAPDGVVVVAGTSLELLAVQEALQTLVAQVVLAHVRAGLDAALVARRSEERFRALVQNTSDVILVLDEAERVRFATPSVARLLGWPPEEVEGCDLRALVHPDDVERVLALLVRVRAAAGPGTHTADLRLLGSGSPARAVEVEAVMSDLRGEEVVRGLVLTLRDVTERRTLERELAHRAFHDGLTGLANRVLFNERVAQALARRSRGGGAVSVLFCDLDDFKEVNDTLGHGAGDDLIVQVSRRVEGVARAGDTAARLGGDEFALLLEDVEGPEHVDGVAARLVAALSAPFELAAGTVSVSGSVGIASDRDAGDVGELLRQADLALYAAKEEGKRRWRRFEPLLQTSMTERLETRADLEAGLATGQFHLVHQPVVETGTGRVVALEALLRWQHPERGLVGPDEFLPVAEATGLIVPLGRWALQQALRELASWDGAAPRLHVNVSAVQMRLPGVVDEVRDALAAAGVAPGRLVVELTESLLLEDDRVVRDALAGLKGMGVHLAIDDFGTGYSSLGYLRSFPVDILKIDKSFVRGLDEPGQEALVDAIVRIARTLDLELVAEGVEREDQRTALDRLGCTHAQGWLFSSPVPAAAVPALLARPDLLPRPELVAPAHPDGSSPRPPLPRRGVATTSPRDDRPLAVALAPDRGAP</sequence>
<evidence type="ECO:0000259" key="4">
    <source>
        <dbReference type="PROSITE" id="PS50113"/>
    </source>
</evidence>
<dbReference type="InterPro" id="IPR000014">
    <property type="entry name" value="PAS"/>
</dbReference>
<feature type="transmembrane region" description="Helical" evidence="2">
    <location>
        <begin position="34"/>
        <end position="51"/>
    </location>
</feature>
<feature type="transmembrane region" description="Helical" evidence="2">
    <location>
        <begin position="101"/>
        <end position="117"/>
    </location>
</feature>
<dbReference type="Gene3D" id="3.30.70.270">
    <property type="match status" value="1"/>
</dbReference>
<keyword evidence="2" id="KW-0472">Membrane</keyword>
<evidence type="ECO:0000259" key="5">
    <source>
        <dbReference type="PROSITE" id="PS50883"/>
    </source>
</evidence>
<dbReference type="NCBIfam" id="TIGR00229">
    <property type="entry name" value="sensory_box"/>
    <property type="match status" value="1"/>
</dbReference>
<evidence type="ECO:0000313" key="7">
    <source>
        <dbReference type="EMBL" id="RJK93155.1"/>
    </source>
</evidence>
<dbReference type="NCBIfam" id="TIGR00254">
    <property type="entry name" value="GGDEF"/>
    <property type="match status" value="1"/>
</dbReference>
<evidence type="ECO:0000313" key="8">
    <source>
        <dbReference type="Proteomes" id="UP000265614"/>
    </source>
</evidence>
<dbReference type="Pfam" id="PF00990">
    <property type="entry name" value="GGDEF"/>
    <property type="match status" value="1"/>
</dbReference>
<keyword evidence="2" id="KW-1133">Transmembrane helix</keyword>
<dbReference type="InterPro" id="IPR035965">
    <property type="entry name" value="PAS-like_dom_sf"/>
</dbReference>
<feature type="transmembrane region" description="Helical" evidence="2">
    <location>
        <begin position="193"/>
        <end position="214"/>
    </location>
</feature>
<proteinExistence type="predicted"/>
<comment type="caution">
    <text evidence="7">The sequence shown here is derived from an EMBL/GenBank/DDBJ whole genome shotgun (WGS) entry which is preliminary data.</text>
</comment>
<dbReference type="PROSITE" id="PS50887">
    <property type="entry name" value="GGDEF"/>
    <property type="match status" value="1"/>
</dbReference>
<feature type="transmembrane region" description="Helical" evidence="2">
    <location>
        <begin position="220"/>
        <end position="242"/>
    </location>
</feature>
<feature type="domain" description="EAL" evidence="5">
    <location>
        <begin position="768"/>
        <end position="1018"/>
    </location>
</feature>
<dbReference type="EMBL" id="QZEZ01000010">
    <property type="protein sequence ID" value="RJK93155.1"/>
    <property type="molecule type" value="Genomic_DNA"/>
</dbReference>
<feature type="transmembrane region" description="Helical" evidence="2">
    <location>
        <begin position="160"/>
        <end position="181"/>
    </location>
</feature>
<dbReference type="SUPFAM" id="SSF55785">
    <property type="entry name" value="PYP-like sensor domain (PAS domain)"/>
    <property type="match status" value="1"/>
</dbReference>
<protein>
    <submittedName>
        <fullName evidence="7">EAL domain-containing protein</fullName>
    </submittedName>
</protein>
<keyword evidence="2" id="KW-0812">Transmembrane</keyword>
<feature type="region of interest" description="Disordered" evidence="1">
    <location>
        <begin position="1023"/>
        <end position="1067"/>
    </location>
</feature>
<dbReference type="CDD" id="cd01948">
    <property type="entry name" value="EAL"/>
    <property type="match status" value="1"/>
</dbReference>
<dbReference type="PROSITE" id="PS50113">
    <property type="entry name" value="PAC"/>
    <property type="match status" value="1"/>
</dbReference>
<dbReference type="InterPro" id="IPR001633">
    <property type="entry name" value="EAL_dom"/>
</dbReference>
<dbReference type="CDD" id="cd01949">
    <property type="entry name" value="GGDEF"/>
    <property type="match status" value="1"/>
</dbReference>
<feature type="domain" description="GGDEF" evidence="6">
    <location>
        <begin position="627"/>
        <end position="759"/>
    </location>
</feature>
<keyword evidence="8" id="KW-1185">Reference proteome</keyword>
<dbReference type="CDD" id="cd00130">
    <property type="entry name" value="PAS"/>
    <property type="match status" value="1"/>
</dbReference>
<evidence type="ECO:0000256" key="2">
    <source>
        <dbReference type="SAM" id="Phobius"/>
    </source>
</evidence>
<dbReference type="SMART" id="SM00052">
    <property type="entry name" value="EAL"/>
    <property type="match status" value="1"/>
</dbReference>
<dbReference type="Pfam" id="PF00989">
    <property type="entry name" value="PAS"/>
    <property type="match status" value="1"/>
</dbReference>
<dbReference type="SMART" id="SM00267">
    <property type="entry name" value="GGDEF"/>
    <property type="match status" value="1"/>
</dbReference>
<dbReference type="PROSITE" id="PS50112">
    <property type="entry name" value="PAS"/>
    <property type="match status" value="1"/>
</dbReference>
<organism evidence="7 8">
    <name type="scientific">Vallicoccus soli</name>
    <dbReference type="NCBI Taxonomy" id="2339232"/>
    <lineage>
        <taxon>Bacteria</taxon>
        <taxon>Bacillati</taxon>
        <taxon>Actinomycetota</taxon>
        <taxon>Actinomycetes</taxon>
        <taxon>Motilibacterales</taxon>
        <taxon>Vallicoccaceae</taxon>
        <taxon>Vallicoccus</taxon>
    </lineage>
</organism>
<dbReference type="InterPro" id="IPR052155">
    <property type="entry name" value="Biofilm_reg_signaling"/>
</dbReference>
<dbReference type="SUPFAM" id="SSF55073">
    <property type="entry name" value="Nucleotide cyclase"/>
    <property type="match status" value="1"/>
</dbReference>
<name>A0A3A3YR20_9ACTN</name>
<dbReference type="AlphaFoldDB" id="A0A3A3YR20"/>
<dbReference type="InterPro" id="IPR043128">
    <property type="entry name" value="Rev_trsase/Diguanyl_cyclase"/>
</dbReference>
<dbReference type="InterPro" id="IPR000700">
    <property type="entry name" value="PAS-assoc_C"/>
</dbReference>
<dbReference type="Proteomes" id="UP000265614">
    <property type="component" value="Unassembled WGS sequence"/>
</dbReference>
<feature type="transmembrane region" description="Helical" evidence="2">
    <location>
        <begin position="63"/>
        <end position="89"/>
    </location>
</feature>
<dbReference type="InterPro" id="IPR035919">
    <property type="entry name" value="EAL_sf"/>
</dbReference>
<dbReference type="PANTHER" id="PTHR44757">
    <property type="entry name" value="DIGUANYLATE CYCLASE DGCP"/>
    <property type="match status" value="1"/>
</dbReference>
<evidence type="ECO:0000259" key="6">
    <source>
        <dbReference type="PROSITE" id="PS50887"/>
    </source>
</evidence>
<feature type="domain" description="PAC" evidence="4">
    <location>
        <begin position="542"/>
        <end position="595"/>
    </location>
</feature>
<dbReference type="InterPro" id="IPR013767">
    <property type="entry name" value="PAS_fold"/>
</dbReference>
<feature type="transmembrane region" description="Helical" evidence="2">
    <location>
        <begin position="12"/>
        <end position="28"/>
    </location>
</feature>
<dbReference type="SUPFAM" id="SSF141868">
    <property type="entry name" value="EAL domain-like"/>
    <property type="match status" value="1"/>
</dbReference>
<feature type="domain" description="PAS" evidence="3">
    <location>
        <begin position="467"/>
        <end position="537"/>
    </location>
</feature>
<dbReference type="Gene3D" id="3.30.450.20">
    <property type="entry name" value="PAS domain"/>
    <property type="match status" value="1"/>
</dbReference>
<dbReference type="PANTHER" id="PTHR44757:SF2">
    <property type="entry name" value="BIOFILM ARCHITECTURE MAINTENANCE PROTEIN MBAA"/>
    <property type="match status" value="1"/>
</dbReference>
<dbReference type="GO" id="GO:0006355">
    <property type="term" value="P:regulation of DNA-templated transcription"/>
    <property type="evidence" value="ECO:0007669"/>
    <property type="project" value="InterPro"/>
</dbReference>
<feature type="transmembrane region" description="Helical" evidence="2">
    <location>
        <begin position="129"/>
        <end position="148"/>
    </location>
</feature>
<feature type="transmembrane region" description="Helical" evidence="2">
    <location>
        <begin position="263"/>
        <end position="285"/>
    </location>
</feature>
<evidence type="ECO:0000256" key="1">
    <source>
        <dbReference type="SAM" id="MobiDB-lite"/>
    </source>
</evidence>
<dbReference type="InterPro" id="IPR000160">
    <property type="entry name" value="GGDEF_dom"/>
</dbReference>
<evidence type="ECO:0000259" key="3">
    <source>
        <dbReference type="PROSITE" id="PS50112"/>
    </source>
</evidence>